<dbReference type="AlphaFoldDB" id="A0AAN9GG03"/>
<evidence type="ECO:0000313" key="4">
    <source>
        <dbReference type="Proteomes" id="UP001374579"/>
    </source>
</evidence>
<keyword evidence="4" id="KW-1185">Reference proteome</keyword>
<dbReference type="EMBL" id="JBAMIC010000007">
    <property type="protein sequence ID" value="KAK7105410.1"/>
    <property type="molecule type" value="Genomic_DNA"/>
</dbReference>
<evidence type="ECO:0000313" key="3">
    <source>
        <dbReference type="EMBL" id="KAK7105410.1"/>
    </source>
</evidence>
<comment type="caution">
    <text evidence="3">The sequence shown here is derived from an EMBL/GenBank/DDBJ whole genome shotgun (WGS) entry which is preliminary data.</text>
</comment>
<evidence type="ECO:0000256" key="1">
    <source>
        <dbReference type="SAM" id="Phobius"/>
    </source>
</evidence>
<keyword evidence="1" id="KW-1133">Transmembrane helix</keyword>
<accession>A0AAN9GG03</accession>
<sequence>MSRLNILFVYVLLTTPELLTSQRACKLLTTFVNSVKQEDGECLTIVNFWPCSYSVGHVQSVTVKERLRSTTNLLCNIYYVRGDCDRSSGCVCKAKRFSVEVRHETSRLRHWEVFVDFQNGTEQQSDIYINMSCLPQKVLSNSTLTTEVPSIVSTSSVPLISGVSAVILIFLLVLFGMIACCRHSRETSSSRTVVRAVSIATGSDGYLRPIIFPSESTDC</sequence>
<feature type="chain" id="PRO_5043022644" evidence="2">
    <location>
        <begin position="22"/>
        <end position="219"/>
    </location>
</feature>
<dbReference type="Proteomes" id="UP001374579">
    <property type="component" value="Unassembled WGS sequence"/>
</dbReference>
<organism evidence="3 4">
    <name type="scientific">Littorina saxatilis</name>
    <dbReference type="NCBI Taxonomy" id="31220"/>
    <lineage>
        <taxon>Eukaryota</taxon>
        <taxon>Metazoa</taxon>
        <taxon>Spiralia</taxon>
        <taxon>Lophotrochozoa</taxon>
        <taxon>Mollusca</taxon>
        <taxon>Gastropoda</taxon>
        <taxon>Caenogastropoda</taxon>
        <taxon>Littorinimorpha</taxon>
        <taxon>Littorinoidea</taxon>
        <taxon>Littorinidae</taxon>
        <taxon>Littorina</taxon>
    </lineage>
</organism>
<keyword evidence="1" id="KW-0472">Membrane</keyword>
<keyword evidence="2" id="KW-0732">Signal</keyword>
<name>A0AAN9GG03_9CAEN</name>
<keyword evidence="1" id="KW-0812">Transmembrane</keyword>
<feature type="signal peptide" evidence="2">
    <location>
        <begin position="1"/>
        <end position="21"/>
    </location>
</feature>
<feature type="transmembrane region" description="Helical" evidence="1">
    <location>
        <begin position="159"/>
        <end position="181"/>
    </location>
</feature>
<evidence type="ECO:0000256" key="2">
    <source>
        <dbReference type="SAM" id="SignalP"/>
    </source>
</evidence>
<protein>
    <submittedName>
        <fullName evidence="3">Uncharacterized protein</fullName>
    </submittedName>
</protein>
<proteinExistence type="predicted"/>
<gene>
    <name evidence="3" type="ORF">V1264_016795</name>
</gene>
<reference evidence="3 4" key="1">
    <citation type="submission" date="2024-02" db="EMBL/GenBank/DDBJ databases">
        <title>Chromosome-scale genome assembly of the rough periwinkle Littorina saxatilis.</title>
        <authorList>
            <person name="De Jode A."/>
            <person name="Faria R."/>
            <person name="Formenti G."/>
            <person name="Sims Y."/>
            <person name="Smith T.P."/>
            <person name="Tracey A."/>
            <person name="Wood J.M.D."/>
            <person name="Zagrodzka Z.B."/>
            <person name="Johannesson K."/>
            <person name="Butlin R.K."/>
            <person name="Leder E.H."/>
        </authorList>
    </citation>
    <scope>NUCLEOTIDE SEQUENCE [LARGE SCALE GENOMIC DNA]</scope>
    <source>
        <strain evidence="3">Snail1</strain>
        <tissue evidence="3">Muscle</tissue>
    </source>
</reference>